<evidence type="ECO:0000313" key="2">
    <source>
        <dbReference type="Proteomes" id="UP000249616"/>
    </source>
</evidence>
<name>A0A2Z4ITC0_9ACTN</name>
<gene>
    <name evidence="1" type="ORF">DN051_06665</name>
</gene>
<dbReference type="Proteomes" id="UP000249616">
    <property type="component" value="Chromosome"/>
</dbReference>
<proteinExistence type="predicted"/>
<dbReference type="InterPro" id="IPR046280">
    <property type="entry name" value="DUF6313"/>
</dbReference>
<evidence type="ECO:0000313" key="1">
    <source>
        <dbReference type="EMBL" id="AWW36361.1"/>
    </source>
</evidence>
<dbReference type="EMBL" id="CP030073">
    <property type="protein sequence ID" value="AWW36361.1"/>
    <property type="molecule type" value="Genomic_DNA"/>
</dbReference>
<dbReference type="Pfam" id="PF19832">
    <property type="entry name" value="DUF6313"/>
    <property type="match status" value="1"/>
</dbReference>
<accession>A0A2Z4ITC0</accession>
<dbReference type="KEGG" id="scad:DN051_06665"/>
<dbReference type="AlphaFoldDB" id="A0A2Z4ITC0"/>
<organism evidence="1 2">
    <name type="scientific">Streptomyces cadmiisoli</name>
    <dbReference type="NCBI Taxonomy" id="2184053"/>
    <lineage>
        <taxon>Bacteria</taxon>
        <taxon>Bacillati</taxon>
        <taxon>Actinomycetota</taxon>
        <taxon>Actinomycetes</taxon>
        <taxon>Kitasatosporales</taxon>
        <taxon>Streptomycetaceae</taxon>
        <taxon>Streptomyces</taxon>
        <taxon>Streptomyces aurantiacus group</taxon>
    </lineage>
</organism>
<keyword evidence="2" id="KW-1185">Reference proteome</keyword>
<sequence>MEVSMRSLFALHQSRGPAADFAEYFAAEWHSGDWDLAEDHWELLVNRLLNSRDMEKLKPSEALRRAEQEAVNFGLALLRSSISTRCPICAIAPQRSEPDTQRTILEPR</sequence>
<protein>
    <submittedName>
        <fullName evidence="1">Uncharacterized protein</fullName>
    </submittedName>
</protein>
<reference evidence="1 2" key="1">
    <citation type="journal article" date="2019" name="Int. J. Syst. Evol. Microbiol.">
        <title>Streptomyces cadmiisoli sp. nov., a novel actinomycete isolated from cadmium-contaminated soil.</title>
        <authorList>
            <person name="Li K."/>
            <person name="Tang X."/>
            <person name="Zhao J."/>
            <person name="Guo Y."/>
            <person name="Tang Y."/>
            <person name="Gao J."/>
        </authorList>
    </citation>
    <scope>NUCLEOTIDE SEQUENCE [LARGE SCALE GENOMIC DNA]</scope>
    <source>
        <strain evidence="1 2">ZFG47</strain>
    </source>
</reference>